<accession>A0AAN7CPV1</accession>
<evidence type="ECO:0000313" key="4">
    <source>
        <dbReference type="Proteomes" id="UP001303647"/>
    </source>
</evidence>
<keyword evidence="4" id="KW-1185">Reference proteome</keyword>
<keyword evidence="2" id="KW-0472">Membrane</keyword>
<feature type="transmembrane region" description="Helical" evidence="2">
    <location>
        <begin position="71"/>
        <end position="97"/>
    </location>
</feature>
<name>A0AAN7CPV1_9PEZI</name>
<keyword evidence="2" id="KW-0812">Transmembrane</keyword>
<sequence>MEQNENQTEVFSKPRRSFRLRTVDDPRDRNPWPRWATIPSRSLMCAIEIAAAAYIGWYMNKREERNERAPAVIALGGVVFTIVMDAFITIASILGYYEATGVCFSGAIDFIPAPVCLVGALDLGWPQNVPDDPWRDAQFISATLAAIVSALHFLSGIGGTIGCCIICRRPAKKTVWRVPGRVQDDISLSSLPPSNRAQAPQEANQSQV</sequence>
<comment type="caution">
    <text evidence="3">The sequence shown here is derived from an EMBL/GenBank/DDBJ whole genome shotgun (WGS) entry which is preliminary data.</text>
</comment>
<feature type="region of interest" description="Disordered" evidence="1">
    <location>
        <begin position="189"/>
        <end position="208"/>
    </location>
</feature>
<proteinExistence type="predicted"/>
<reference evidence="3" key="1">
    <citation type="journal article" date="2023" name="Mol. Phylogenet. Evol.">
        <title>Genome-scale phylogeny and comparative genomics of the fungal order Sordariales.</title>
        <authorList>
            <person name="Hensen N."/>
            <person name="Bonometti L."/>
            <person name="Westerberg I."/>
            <person name="Brannstrom I.O."/>
            <person name="Guillou S."/>
            <person name="Cros-Aarteil S."/>
            <person name="Calhoun S."/>
            <person name="Haridas S."/>
            <person name="Kuo A."/>
            <person name="Mondo S."/>
            <person name="Pangilinan J."/>
            <person name="Riley R."/>
            <person name="LaButti K."/>
            <person name="Andreopoulos B."/>
            <person name="Lipzen A."/>
            <person name="Chen C."/>
            <person name="Yan M."/>
            <person name="Daum C."/>
            <person name="Ng V."/>
            <person name="Clum A."/>
            <person name="Steindorff A."/>
            <person name="Ohm R.A."/>
            <person name="Martin F."/>
            <person name="Silar P."/>
            <person name="Natvig D.O."/>
            <person name="Lalanne C."/>
            <person name="Gautier V."/>
            <person name="Ament-Velasquez S.L."/>
            <person name="Kruys A."/>
            <person name="Hutchinson M.I."/>
            <person name="Powell A.J."/>
            <person name="Barry K."/>
            <person name="Miller A.N."/>
            <person name="Grigoriev I.V."/>
            <person name="Debuchy R."/>
            <person name="Gladieux P."/>
            <person name="Hiltunen Thoren M."/>
            <person name="Johannesson H."/>
        </authorList>
    </citation>
    <scope>NUCLEOTIDE SEQUENCE</scope>
    <source>
        <strain evidence="3">CBS 359.72</strain>
    </source>
</reference>
<protein>
    <submittedName>
        <fullName evidence="3">Uncharacterized protein</fullName>
    </submittedName>
</protein>
<dbReference type="Proteomes" id="UP001303647">
    <property type="component" value="Unassembled WGS sequence"/>
</dbReference>
<dbReference type="EMBL" id="MU857681">
    <property type="protein sequence ID" value="KAK4246133.1"/>
    <property type="molecule type" value="Genomic_DNA"/>
</dbReference>
<dbReference type="AlphaFoldDB" id="A0AAN7CPV1"/>
<organism evidence="3 4">
    <name type="scientific">Corynascus novoguineensis</name>
    <dbReference type="NCBI Taxonomy" id="1126955"/>
    <lineage>
        <taxon>Eukaryota</taxon>
        <taxon>Fungi</taxon>
        <taxon>Dikarya</taxon>
        <taxon>Ascomycota</taxon>
        <taxon>Pezizomycotina</taxon>
        <taxon>Sordariomycetes</taxon>
        <taxon>Sordariomycetidae</taxon>
        <taxon>Sordariales</taxon>
        <taxon>Chaetomiaceae</taxon>
        <taxon>Corynascus</taxon>
    </lineage>
</organism>
<evidence type="ECO:0000313" key="3">
    <source>
        <dbReference type="EMBL" id="KAK4246133.1"/>
    </source>
</evidence>
<evidence type="ECO:0000256" key="2">
    <source>
        <dbReference type="SAM" id="Phobius"/>
    </source>
</evidence>
<keyword evidence="2" id="KW-1133">Transmembrane helix</keyword>
<gene>
    <name evidence="3" type="ORF">C7999DRAFT_33437</name>
</gene>
<feature type="transmembrane region" description="Helical" evidence="2">
    <location>
        <begin position="139"/>
        <end position="167"/>
    </location>
</feature>
<feature type="transmembrane region" description="Helical" evidence="2">
    <location>
        <begin position="38"/>
        <end position="59"/>
    </location>
</feature>
<reference evidence="3" key="2">
    <citation type="submission" date="2023-05" db="EMBL/GenBank/DDBJ databases">
        <authorList>
            <consortium name="Lawrence Berkeley National Laboratory"/>
            <person name="Steindorff A."/>
            <person name="Hensen N."/>
            <person name="Bonometti L."/>
            <person name="Westerberg I."/>
            <person name="Brannstrom I.O."/>
            <person name="Guillou S."/>
            <person name="Cros-Aarteil S."/>
            <person name="Calhoun S."/>
            <person name="Haridas S."/>
            <person name="Kuo A."/>
            <person name="Mondo S."/>
            <person name="Pangilinan J."/>
            <person name="Riley R."/>
            <person name="Labutti K."/>
            <person name="Andreopoulos B."/>
            <person name="Lipzen A."/>
            <person name="Chen C."/>
            <person name="Yanf M."/>
            <person name="Daum C."/>
            <person name="Ng V."/>
            <person name="Clum A."/>
            <person name="Ohm R."/>
            <person name="Martin F."/>
            <person name="Silar P."/>
            <person name="Natvig D."/>
            <person name="Lalanne C."/>
            <person name="Gautier V."/>
            <person name="Ament-Velasquez S.L."/>
            <person name="Kruys A."/>
            <person name="Hutchinson M.I."/>
            <person name="Powell A.J."/>
            <person name="Barry K."/>
            <person name="Miller A.N."/>
            <person name="Grigoriev I.V."/>
            <person name="Debuchy R."/>
            <person name="Gladieux P."/>
            <person name="Thoren M.H."/>
            <person name="Johannesson H."/>
        </authorList>
    </citation>
    <scope>NUCLEOTIDE SEQUENCE</scope>
    <source>
        <strain evidence="3">CBS 359.72</strain>
    </source>
</reference>
<evidence type="ECO:0000256" key="1">
    <source>
        <dbReference type="SAM" id="MobiDB-lite"/>
    </source>
</evidence>